<dbReference type="InterPro" id="IPR011990">
    <property type="entry name" value="TPR-like_helical_dom_sf"/>
</dbReference>
<evidence type="ECO:0000256" key="3">
    <source>
        <dbReference type="ARBA" id="ARBA00022729"/>
    </source>
</evidence>
<evidence type="ECO:0000256" key="4">
    <source>
        <dbReference type="ARBA" id="ARBA00023136"/>
    </source>
</evidence>
<name>A0A365XP29_9BACT</name>
<dbReference type="InterPro" id="IPR012944">
    <property type="entry name" value="SusD_RagB_dom"/>
</dbReference>
<dbReference type="PROSITE" id="PS51257">
    <property type="entry name" value="PROKAR_LIPOPROTEIN"/>
    <property type="match status" value="1"/>
</dbReference>
<feature type="domain" description="RagB/SusD" evidence="6">
    <location>
        <begin position="363"/>
        <end position="483"/>
    </location>
</feature>
<sequence>MMKYRYLTPLLLFSFILASCNKMLDIKPVNRMVPVSIADYESVLLGGYPRADFFIKTELMTDNVYANLATTTNPTKELELWFTWAPSKVPDGQENDPYWGQLYSSIFYANTVLDNFSERKPASDETALYETVKGEAYALRAFAYFYLANYYAEPYSQATLKAPGVPMPLSAKDVHQNTQNNVREPLEKVYKQILADIDQASTLLAGKKSINKFRFDLSAVQALRARVLFFTGEYEKAIAAATDVIVTKPLSDMNSMQARIDEKGNVNAFTGNIGVIDGDYKNEVLFFTGGSANTNIYYHTMNMFKPAPELLALCMRPNGGSDYRRYIFATFYDPTTSEGKQSGPTLYNMYAKQENPSYYIGLKVSEAYVIRAEAYARLKQKDKAITDLNTLLTRRIKRGEFVPLQAGDFTDESLLQRILEERRVELAFDAGLRWMDLRRLGKPALTHVYKNGQLYQLKQNDNRYLLQIPLSELNNSPEMQPNP</sequence>
<reference evidence="8 9" key="1">
    <citation type="submission" date="2018-05" db="EMBL/GenBank/DDBJ databases">
        <title>Chitinophaga sp. K3CV102501T nov., isolated from isolated from a monsoon evergreen broad-leaved forest soil.</title>
        <authorList>
            <person name="Lv Y."/>
        </authorList>
    </citation>
    <scope>NUCLEOTIDE SEQUENCE [LARGE SCALE GENOMIC DNA]</scope>
    <source>
        <strain evidence="8 9">GDMCC 1.1325</strain>
    </source>
</reference>
<dbReference type="EMBL" id="QFFJ01000003">
    <property type="protein sequence ID" value="RBL88103.1"/>
    <property type="molecule type" value="Genomic_DNA"/>
</dbReference>
<evidence type="ECO:0000313" key="9">
    <source>
        <dbReference type="Proteomes" id="UP000253410"/>
    </source>
</evidence>
<gene>
    <name evidence="8" type="ORF">DF182_31770</name>
</gene>
<evidence type="ECO:0008006" key="10">
    <source>
        <dbReference type="Google" id="ProtNLM"/>
    </source>
</evidence>
<comment type="caution">
    <text evidence="8">The sequence shown here is derived from an EMBL/GenBank/DDBJ whole genome shotgun (WGS) entry which is preliminary data.</text>
</comment>
<proteinExistence type="inferred from homology"/>
<dbReference type="AlphaFoldDB" id="A0A365XP29"/>
<evidence type="ECO:0000313" key="8">
    <source>
        <dbReference type="EMBL" id="RBL88103.1"/>
    </source>
</evidence>
<dbReference type="InterPro" id="IPR033985">
    <property type="entry name" value="SusD-like_N"/>
</dbReference>
<comment type="similarity">
    <text evidence="2">Belongs to the SusD family.</text>
</comment>
<dbReference type="GO" id="GO:0009279">
    <property type="term" value="C:cell outer membrane"/>
    <property type="evidence" value="ECO:0007669"/>
    <property type="project" value="UniProtKB-SubCell"/>
</dbReference>
<dbReference type="OrthoDB" id="1100079at2"/>
<dbReference type="Gene3D" id="1.25.40.390">
    <property type="match status" value="1"/>
</dbReference>
<organism evidence="8 9">
    <name type="scientific">Chitinophaga flava</name>
    <dbReference type="NCBI Taxonomy" id="2259036"/>
    <lineage>
        <taxon>Bacteria</taxon>
        <taxon>Pseudomonadati</taxon>
        <taxon>Bacteroidota</taxon>
        <taxon>Chitinophagia</taxon>
        <taxon>Chitinophagales</taxon>
        <taxon>Chitinophagaceae</taxon>
        <taxon>Chitinophaga</taxon>
    </lineage>
</organism>
<dbReference type="SUPFAM" id="SSF48452">
    <property type="entry name" value="TPR-like"/>
    <property type="match status" value="1"/>
</dbReference>
<keyword evidence="9" id="KW-1185">Reference proteome</keyword>
<dbReference type="RefSeq" id="WP_113619930.1">
    <property type="nucleotide sequence ID" value="NZ_QFFJ01000003.1"/>
</dbReference>
<evidence type="ECO:0000256" key="5">
    <source>
        <dbReference type="ARBA" id="ARBA00023237"/>
    </source>
</evidence>
<comment type="subcellular location">
    <subcellularLocation>
        <location evidence="1">Cell outer membrane</location>
    </subcellularLocation>
</comment>
<keyword evidence="5" id="KW-0998">Cell outer membrane</keyword>
<dbReference type="Pfam" id="PF07980">
    <property type="entry name" value="SusD_RagB"/>
    <property type="match status" value="1"/>
</dbReference>
<accession>A0A365XP29</accession>
<evidence type="ECO:0000256" key="2">
    <source>
        <dbReference type="ARBA" id="ARBA00006275"/>
    </source>
</evidence>
<evidence type="ECO:0000256" key="1">
    <source>
        <dbReference type="ARBA" id="ARBA00004442"/>
    </source>
</evidence>
<evidence type="ECO:0000259" key="7">
    <source>
        <dbReference type="Pfam" id="PF14322"/>
    </source>
</evidence>
<evidence type="ECO:0000259" key="6">
    <source>
        <dbReference type="Pfam" id="PF07980"/>
    </source>
</evidence>
<feature type="domain" description="SusD-like N-terminal" evidence="7">
    <location>
        <begin position="24"/>
        <end position="227"/>
    </location>
</feature>
<dbReference type="Pfam" id="PF14322">
    <property type="entry name" value="SusD-like_3"/>
    <property type="match status" value="1"/>
</dbReference>
<keyword evidence="4" id="KW-0472">Membrane</keyword>
<protein>
    <recommendedName>
        <fullName evidence="10">RagB/SusD family nutrient uptake outer membrane protein</fullName>
    </recommendedName>
</protein>
<dbReference type="Proteomes" id="UP000253410">
    <property type="component" value="Unassembled WGS sequence"/>
</dbReference>
<keyword evidence="3" id="KW-0732">Signal</keyword>